<feature type="transmembrane region" description="Helical" evidence="9">
    <location>
        <begin position="99"/>
        <end position="119"/>
    </location>
</feature>
<evidence type="ECO:0000259" key="10">
    <source>
        <dbReference type="SMART" id="SM00387"/>
    </source>
</evidence>
<dbReference type="SMART" id="SM00387">
    <property type="entry name" value="HATPase_c"/>
    <property type="match status" value="1"/>
</dbReference>
<name>A0A3M8K5X5_9CORY</name>
<dbReference type="Proteomes" id="UP000266975">
    <property type="component" value="Unassembled WGS sequence"/>
</dbReference>
<feature type="transmembrane region" description="Helical" evidence="9">
    <location>
        <begin position="63"/>
        <end position="93"/>
    </location>
</feature>
<feature type="transmembrane region" description="Helical" evidence="9">
    <location>
        <begin position="126"/>
        <end position="146"/>
    </location>
</feature>
<reference evidence="11 12" key="1">
    <citation type="submission" date="2018-02" db="EMBL/GenBank/DDBJ databases">
        <title>Corynebacterium alimpuense sp. nov., a marine obligate actinomycete isolated from sediments of Valparaiso bay, Chile.</title>
        <authorList>
            <person name="Claverias F."/>
            <person name="Gonzales-Siles L."/>
            <person name="Salva-Serra F."/>
            <person name="Inganaes E."/>
            <person name="Molin K."/>
            <person name="Cumsille A."/>
            <person name="Undabarrena A."/>
            <person name="Couve E."/>
            <person name="Moore E.R.B."/>
            <person name="Gomila M."/>
            <person name="Camara B."/>
        </authorList>
    </citation>
    <scope>NUCLEOTIDE SEQUENCE [LARGE SCALE GENOMIC DNA]</scope>
    <source>
        <strain evidence="11 12">CCUG 69366</strain>
    </source>
</reference>
<keyword evidence="3" id="KW-0808">Transferase</keyword>
<keyword evidence="12" id="KW-1185">Reference proteome</keyword>
<evidence type="ECO:0000256" key="9">
    <source>
        <dbReference type="SAM" id="Phobius"/>
    </source>
</evidence>
<keyword evidence="4 9" id="KW-0812">Transmembrane</keyword>
<evidence type="ECO:0000256" key="4">
    <source>
        <dbReference type="ARBA" id="ARBA00022692"/>
    </source>
</evidence>
<dbReference type="Pfam" id="PF07730">
    <property type="entry name" value="HisKA_3"/>
    <property type="match status" value="1"/>
</dbReference>
<evidence type="ECO:0000256" key="1">
    <source>
        <dbReference type="ARBA" id="ARBA00004651"/>
    </source>
</evidence>
<dbReference type="EMBL" id="PTJO01000006">
    <property type="protein sequence ID" value="RNE48269.1"/>
    <property type="molecule type" value="Genomic_DNA"/>
</dbReference>
<dbReference type="Gene3D" id="3.30.565.10">
    <property type="entry name" value="Histidine kinase-like ATPase, C-terminal domain"/>
    <property type="match status" value="1"/>
</dbReference>
<dbReference type="Gene3D" id="1.20.5.1930">
    <property type="match status" value="1"/>
</dbReference>
<keyword evidence="8 9" id="KW-0472">Membrane</keyword>
<keyword evidence="5 11" id="KW-0418">Kinase</keyword>
<evidence type="ECO:0000256" key="7">
    <source>
        <dbReference type="ARBA" id="ARBA00023012"/>
    </source>
</evidence>
<dbReference type="InterPro" id="IPR011712">
    <property type="entry name" value="Sig_transdc_His_kin_sub3_dim/P"/>
</dbReference>
<dbReference type="GO" id="GO:0046983">
    <property type="term" value="F:protein dimerization activity"/>
    <property type="evidence" value="ECO:0007669"/>
    <property type="project" value="InterPro"/>
</dbReference>
<sequence length="386" mass="41590">MFAFLLLLGLLRFVLTDPTHLTQTSVIPLVIALAVVYLFGTVQESRRPAGGPRPLPTALVYGWLAIVTVLWCALVAVTIDFVWLLFPLVLLFLQVLPRIAGLVAALALWAIAAFVPVVLHPETWSVGSAVGPAIGTILAVAIYHTYRTLNLEVAHHRAVAQDLQATRAELAAFEHQSGQLEERERLSREIHDTVAQGLSSILLVARASRGSLGRGDYDAVATQLDTIEEQAADNLSEARHFVQDLASSPIEESLPVGLRRIIGRISARQTALNSPLELSLELSEHVDYLLPEPLCQVILRAAQEALANVVRHSGATRAVVTLAVWDNEISLDVVDDGCGFDGHHGYGLAGLATRVESVGGGLVIETSPGHGTALAVRIPLIYQEKN</sequence>
<organism evidence="11 12">
    <name type="scientific">Corynebacterium alimapuense</name>
    <dbReference type="NCBI Taxonomy" id="1576874"/>
    <lineage>
        <taxon>Bacteria</taxon>
        <taxon>Bacillati</taxon>
        <taxon>Actinomycetota</taxon>
        <taxon>Actinomycetes</taxon>
        <taxon>Mycobacteriales</taxon>
        <taxon>Corynebacteriaceae</taxon>
        <taxon>Corynebacterium</taxon>
    </lineage>
</organism>
<protein>
    <submittedName>
        <fullName evidence="11">Sensor histidine kinase</fullName>
    </submittedName>
</protein>
<dbReference type="AlphaFoldDB" id="A0A3M8K5X5"/>
<evidence type="ECO:0000256" key="2">
    <source>
        <dbReference type="ARBA" id="ARBA00022475"/>
    </source>
</evidence>
<dbReference type="SUPFAM" id="SSF55874">
    <property type="entry name" value="ATPase domain of HSP90 chaperone/DNA topoisomerase II/histidine kinase"/>
    <property type="match status" value="1"/>
</dbReference>
<evidence type="ECO:0000256" key="3">
    <source>
        <dbReference type="ARBA" id="ARBA00022679"/>
    </source>
</evidence>
<evidence type="ECO:0000313" key="11">
    <source>
        <dbReference type="EMBL" id="RNE48269.1"/>
    </source>
</evidence>
<gene>
    <name evidence="11" type="ORF">C5L39_09435</name>
</gene>
<dbReference type="Pfam" id="PF02518">
    <property type="entry name" value="HATPase_c"/>
    <property type="match status" value="1"/>
</dbReference>
<keyword evidence="2" id="KW-1003">Cell membrane</keyword>
<feature type="domain" description="Histidine kinase/HSP90-like ATPase" evidence="10">
    <location>
        <begin position="294"/>
        <end position="382"/>
    </location>
</feature>
<dbReference type="PANTHER" id="PTHR24421:SF37">
    <property type="entry name" value="SENSOR HISTIDINE KINASE NARS"/>
    <property type="match status" value="1"/>
</dbReference>
<dbReference type="PANTHER" id="PTHR24421">
    <property type="entry name" value="NITRATE/NITRITE SENSOR PROTEIN NARX-RELATED"/>
    <property type="match status" value="1"/>
</dbReference>
<proteinExistence type="predicted"/>
<dbReference type="InterPro" id="IPR003594">
    <property type="entry name" value="HATPase_dom"/>
</dbReference>
<dbReference type="PIRSF" id="PIRSF037434">
    <property type="entry name" value="STHK_ChrS"/>
    <property type="match status" value="1"/>
</dbReference>
<dbReference type="GO" id="GO:0005886">
    <property type="term" value="C:plasma membrane"/>
    <property type="evidence" value="ECO:0007669"/>
    <property type="project" value="UniProtKB-SubCell"/>
</dbReference>
<feature type="transmembrane region" description="Helical" evidence="9">
    <location>
        <begin position="26"/>
        <end position="42"/>
    </location>
</feature>
<evidence type="ECO:0000256" key="6">
    <source>
        <dbReference type="ARBA" id="ARBA00022989"/>
    </source>
</evidence>
<dbReference type="InterPro" id="IPR050482">
    <property type="entry name" value="Sensor_HK_TwoCompSys"/>
</dbReference>
<keyword evidence="6 9" id="KW-1133">Transmembrane helix</keyword>
<dbReference type="InterPro" id="IPR036890">
    <property type="entry name" value="HATPase_C_sf"/>
</dbReference>
<comment type="subcellular location">
    <subcellularLocation>
        <location evidence="1">Cell membrane</location>
        <topology evidence="1">Multi-pass membrane protein</topology>
    </subcellularLocation>
</comment>
<evidence type="ECO:0000256" key="8">
    <source>
        <dbReference type="ARBA" id="ARBA00023136"/>
    </source>
</evidence>
<comment type="caution">
    <text evidence="11">The sequence shown here is derived from an EMBL/GenBank/DDBJ whole genome shotgun (WGS) entry which is preliminary data.</text>
</comment>
<dbReference type="OrthoDB" id="144293at2"/>
<dbReference type="CDD" id="cd16917">
    <property type="entry name" value="HATPase_UhpB-NarQ-NarX-like"/>
    <property type="match status" value="1"/>
</dbReference>
<evidence type="ECO:0000256" key="5">
    <source>
        <dbReference type="ARBA" id="ARBA00022777"/>
    </source>
</evidence>
<accession>A0A3M8K5X5</accession>
<dbReference type="InterPro" id="IPR017205">
    <property type="entry name" value="Sig_transdc_His_kinase_ChrS"/>
</dbReference>
<keyword evidence="7" id="KW-0902">Two-component regulatory system</keyword>
<evidence type="ECO:0000313" key="12">
    <source>
        <dbReference type="Proteomes" id="UP000266975"/>
    </source>
</evidence>
<dbReference type="GO" id="GO:0000155">
    <property type="term" value="F:phosphorelay sensor kinase activity"/>
    <property type="evidence" value="ECO:0007669"/>
    <property type="project" value="InterPro"/>
</dbReference>